<reference evidence="2" key="1">
    <citation type="journal article" date="2014" name="Int. J. Syst. Evol. Microbiol.">
        <title>Complete genome sequence of Corynebacterium casei LMG S-19264T (=DSM 44701T), isolated from a smear-ripened cheese.</title>
        <authorList>
            <consortium name="US DOE Joint Genome Institute (JGI-PGF)"/>
            <person name="Walter F."/>
            <person name="Albersmeier A."/>
            <person name="Kalinowski J."/>
            <person name="Ruckert C."/>
        </authorList>
    </citation>
    <scope>NUCLEOTIDE SEQUENCE</scope>
    <source>
        <strain evidence="2">CGMCC 1.12919</strain>
    </source>
</reference>
<evidence type="ECO:0000313" key="3">
    <source>
        <dbReference type="Proteomes" id="UP000637002"/>
    </source>
</evidence>
<dbReference type="EMBL" id="BMGG01000014">
    <property type="protein sequence ID" value="GGC93571.1"/>
    <property type="molecule type" value="Genomic_DNA"/>
</dbReference>
<sequence>MAEPYQGIIAITGGTGFVGTYATAYLAAKGYAPRLITRRAGVADPAASVTIVTAGDLAAPGTELAPALAGADAVVHLAARAHRAVGEGADALALYRAENRDPTIALARAAATAGVRHFIFASTAYVHGHGGDGLIHPDMPLAPSGAYAVSKAEAETALAGVARDTGLAVTIIRPTIVYGPDAKANIRALSRAVARSLPLPFAAVSNRRSFLGIENLASFIDHRLAHPPAAGRCEAFLLADAEIVSTPQFIRLLAAAHGRRARLLPVPARALAAALSLVGRAGMAQSLLGSFAADIGPARALGWAPPVSLAQGLVDMVGADGDGRLGHGA</sequence>
<dbReference type="AlphaFoldDB" id="A0A916UXS3"/>
<organism evidence="2 3">
    <name type="scientific">Chelatococcus reniformis</name>
    <dbReference type="NCBI Taxonomy" id="1494448"/>
    <lineage>
        <taxon>Bacteria</taxon>
        <taxon>Pseudomonadati</taxon>
        <taxon>Pseudomonadota</taxon>
        <taxon>Alphaproteobacteria</taxon>
        <taxon>Hyphomicrobiales</taxon>
        <taxon>Chelatococcaceae</taxon>
        <taxon>Chelatococcus</taxon>
    </lineage>
</organism>
<evidence type="ECO:0000313" key="2">
    <source>
        <dbReference type="EMBL" id="GGC93571.1"/>
    </source>
</evidence>
<dbReference type="Proteomes" id="UP000637002">
    <property type="component" value="Unassembled WGS sequence"/>
</dbReference>
<dbReference type="InterPro" id="IPR050177">
    <property type="entry name" value="Lipid_A_modif_metabolic_enz"/>
</dbReference>
<dbReference type="SUPFAM" id="SSF51735">
    <property type="entry name" value="NAD(P)-binding Rossmann-fold domains"/>
    <property type="match status" value="1"/>
</dbReference>
<dbReference type="RefSeq" id="WP_188612794.1">
    <property type="nucleotide sequence ID" value="NZ_BMGG01000014.1"/>
</dbReference>
<evidence type="ECO:0000259" key="1">
    <source>
        <dbReference type="Pfam" id="PF01370"/>
    </source>
</evidence>
<keyword evidence="3" id="KW-1185">Reference proteome</keyword>
<accession>A0A916UXS3</accession>
<dbReference type="PANTHER" id="PTHR43245:SF58">
    <property type="entry name" value="BLL5923 PROTEIN"/>
    <property type="match status" value="1"/>
</dbReference>
<dbReference type="InterPro" id="IPR001509">
    <property type="entry name" value="Epimerase_deHydtase"/>
</dbReference>
<dbReference type="PANTHER" id="PTHR43245">
    <property type="entry name" value="BIFUNCTIONAL POLYMYXIN RESISTANCE PROTEIN ARNA"/>
    <property type="match status" value="1"/>
</dbReference>
<gene>
    <name evidence="2" type="ORF">GCM10010994_59210</name>
</gene>
<feature type="domain" description="NAD-dependent epimerase/dehydratase" evidence="1">
    <location>
        <begin position="9"/>
        <end position="231"/>
    </location>
</feature>
<reference evidence="2" key="2">
    <citation type="submission" date="2020-09" db="EMBL/GenBank/DDBJ databases">
        <authorList>
            <person name="Sun Q."/>
            <person name="Zhou Y."/>
        </authorList>
    </citation>
    <scope>NUCLEOTIDE SEQUENCE</scope>
    <source>
        <strain evidence="2">CGMCC 1.12919</strain>
    </source>
</reference>
<dbReference type="InterPro" id="IPR036291">
    <property type="entry name" value="NAD(P)-bd_dom_sf"/>
</dbReference>
<protein>
    <submittedName>
        <fullName evidence="2">UDP-glucose 4-epimerase</fullName>
    </submittedName>
</protein>
<dbReference type="Pfam" id="PF01370">
    <property type="entry name" value="Epimerase"/>
    <property type="match status" value="1"/>
</dbReference>
<comment type="caution">
    <text evidence="2">The sequence shown here is derived from an EMBL/GenBank/DDBJ whole genome shotgun (WGS) entry which is preliminary data.</text>
</comment>
<proteinExistence type="predicted"/>
<dbReference type="Gene3D" id="3.40.50.720">
    <property type="entry name" value="NAD(P)-binding Rossmann-like Domain"/>
    <property type="match status" value="1"/>
</dbReference>
<name>A0A916UXS3_9HYPH</name>